<dbReference type="InterPro" id="IPR008238">
    <property type="entry name" value="Chorismate_mutase_AroQ_euk"/>
</dbReference>
<keyword evidence="5" id="KW-1185">Reference proteome</keyword>
<dbReference type="EMBL" id="PKPP01015076">
    <property type="protein sequence ID" value="PWA38975.1"/>
    <property type="molecule type" value="Genomic_DNA"/>
</dbReference>
<comment type="catalytic activity">
    <reaction evidence="1">
        <text>chorismate = prephenate</text>
        <dbReference type="Rhea" id="RHEA:13897"/>
        <dbReference type="ChEBI" id="CHEBI:29748"/>
        <dbReference type="ChEBI" id="CHEBI:29934"/>
        <dbReference type="EC" id="5.4.99.5"/>
    </reaction>
</comment>
<evidence type="ECO:0000313" key="4">
    <source>
        <dbReference type="EMBL" id="PWA38975.1"/>
    </source>
</evidence>
<sequence>MKVVQLQGLEHMLKAYKTNLQRGAEEQDDMVKKLLKTSSIEFERAQYYPQVLHSININRKIWDMYFKDLLPRLVKKGNFSNCGSIATCETVTPFACRLKHSMRRTSVTIRCIKSKTRSM</sequence>
<evidence type="ECO:0000256" key="3">
    <source>
        <dbReference type="ARBA" id="ARBA00023235"/>
    </source>
</evidence>
<organism evidence="4 5">
    <name type="scientific">Artemisia annua</name>
    <name type="common">Sweet wormwood</name>
    <dbReference type="NCBI Taxonomy" id="35608"/>
    <lineage>
        <taxon>Eukaryota</taxon>
        <taxon>Viridiplantae</taxon>
        <taxon>Streptophyta</taxon>
        <taxon>Embryophyta</taxon>
        <taxon>Tracheophyta</taxon>
        <taxon>Spermatophyta</taxon>
        <taxon>Magnoliopsida</taxon>
        <taxon>eudicotyledons</taxon>
        <taxon>Gunneridae</taxon>
        <taxon>Pentapetalae</taxon>
        <taxon>asterids</taxon>
        <taxon>campanulids</taxon>
        <taxon>Asterales</taxon>
        <taxon>Asteraceae</taxon>
        <taxon>Asteroideae</taxon>
        <taxon>Anthemideae</taxon>
        <taxon>Artemisiinae</taxon>
        <taxon>Artemisia</taxon>
    </lineage>
</organism>
<gene>
    <name evidence="4" type="ORF">CTI12_AA576380</name>
</gene>
<protein>
    <recommendedName>
        <fullName evidence="2">chorismate mutase</fullName>
        <ecNumber evidence="2">5.4.99.5</ecNumber>
    </recommendedName>
</protein>
<dbReference type="GO" id="GO:0004106">
    <property type="term" value="F:chorismate mutase activity"/>
    <property type="evidence" value="ECO:0007669"/>
    <property type="project" value="UniProtKB-EC"/>
</dbReference>
<accession>A0A2U1KQE0</accession>
<name>A0A2U1KQE0_ARTAN</name>
<keyword evidence="3" id="KW-0413">Isomerase</keyword>
<dbReference type="Gene3D" id="1.10.590.10">
    <property type="entry name" value="Chorismate mutase, AroQ class superfamily, eukaryotic"/>
    <property type="match status" value="1"/>
</dbReference>
<proteinExistence type="predicted"/>
<dbReference type="GO" id="GO:0046417">
    <property type="term" value="P:chorismate metabolic process"/>
    <property type="evidence" value="ECO:0007669"/>
    <property type="project" value="InterPro"/>
</dbReference>
<dbReference type="AlphaFoldDB" id="A0A2U1KQE0"/>
<dbReference type="Proteomes" id="UP000245207">
    <property type="component" value="Unassembled WGS sequence"/>
</dbReference>
<evidence type="ECO:0000256" key="2">
    <source>
        <dbReference type="ARBA" id="ARBA00012404"/>
    </source>
</evidence>
<dbReference type="InterPro" id="IPR036263">
    <property type="entry name" value="Chorismate_II_sf"/>
</dbReference>
<dbReference type="EC" id="5.4.99.5" evidence="2"/>
<dbReference type="UniPathway" id="UPA00120">
    <property type="reaction ID" value="UER00203"/>
</dbReference>
<dbReference type="GO" id="GO:0005737">
    <property type="term" value="C:cytoplasm"/>
    <property type="evidence" value="ECO:0007669"/>
    <property type="project" value="TreeGrafter"/>
</dbReference>
<dbReference type="GO" id="GO:0009073">
    <property type="term" value="P:aromatic amino acid family biosynthetic process"/>
    <property type="evidence" value="ECO:0007669"/>
    <property type="project" value="InterPro"/>
</dbReference>
<evidence type="ECO:0000313" key="5">
    <source>
        <dbReference type="Proteomes" id="UP000245207"/>
    </source>
</evidence>
<reference evidence="4 5" key="1">
    <citation type="journal article" date="2018" name="Mol. Plant">
        <title>The genome of Artemisia annua provides insight into the evolution of Asteraceae family and artemisinin biosynthesis.</title>
        <authorList>
            <person name="Shen Q."/>
            <person name="Zhang L."/>
            <person name="Liao Z."/>
            <person name="Wang S."/>
            <person name="Yan T."/>
            <person name="Shi P."/>
            <person name="Liu M."/>
            <person name="Fu X."/>
            <person name="Pan Q."/>
            <person name="Wang Y."/>
            <person name="Lv Z."/>
            <person name="Lu X."/>
            <person name="Zhang F."/>
            <person name="Jiang W."/>
            <person name="Ma Y."/>
            <person name="Chen M."/>
            <person name="Hao X."/>
            <person name="Li L."/>
            <person name="Tang Y."/>
            <person name="Lv G."/>
            <person name="Zhou Y."/>
            <person name="Sun X."/>
            <person name="Brodelius P.E."/>
            <person name="Rose J.K.C."/>
            <person name="Tang K."/>
        </authorList>
    </citation>
    <scope>NUCLEOTIDE SEQUENCE [LARGE SCALE GENOMIC DNA]</scope>
    <source>
        <strain evidence="5">cv. Huhao1</strain>
        <tissue evidence="4">Leaf</tissue>
    </source>
</reference>
<dbReference type="STRING" id="35608.A0A2U1KQE0"/>
<evidence type="ECO:0000256" key="1">
    <source>
        <dbReference type="ARBA" id="ARBA00000824"/>
    </source>
</evidence>
<dbReference type="PANTHER" id="PTHR21145">
    <property type="entry name" value="CHORISMATE MUTASE"/>
    <property type="match status" value="1"/>
</dbReference>
<dbReference type="InterPro" id="IPR037039">
    <property type="entry name" value="CM_AroQ_sf_eucaryotic"/>
</dbReference>
<dbReference type="SUPFAM" id="SSF48600">
    <property type="entry name" value="Chorismate mutase II"/>
    <property type="match status" value="1"/>
</dbReference>
<dbReference type="OrthoDB" id="1731703at2759"/>
<comment type="caution">
    <text evidence="4">The sequence shown here is derived from an EMBL/GenBank/DDBJ whole genome shotgun (WGS) entry which is preliminary data.</text>
</comment>
<dbReference type="PANTHER" id="PTHR21145:SF0">
    <property type="entry name" value="CHORISMATE MUTASE 1, CHLOROPLASTIC"/>
    <property type="match status" value="1"/>
</dbReference>